<comment type="caution">
    <text evidence="1">The sequence shown here is derived from an EMBL/GenBank/DDBJ whole genome shotgun (WGS) entry which is preliminary data.</text>
</comment>
<accession>A0A1S8DCK9</accession>
<protein>
    <submittedName>
        <fullName evidence="1">Uncharacterized protein</fullName>
    </submittedName>
</protein>
<evidence type="ECO:0000313" key="2">
    <source>
        <dbReference type="Proteomes" id="UP000242847"/>
    </source>
</evidence>
<reference evidence="1 2" key="1">
    <citation type="submission" date="2017-01" db="EMBL/GenBank/DDBJ databases">
        <title>Draft genome sequence of Pseudomonas pachastrellae type strain CCUG 46540T from a deep sea.</title>
        <authorList>
            <person name="Gomila M."/>
            <person name="Mulet M."/>
            <person name="Lalucat J."/>
            <person name="Garcia-Valdes E."/>
        </authorList>
    </citation>
    <scope>NUCLEOTIDE SEQUENCE [LARGE SCALE GENOMIC DNA]</scope>
    <source>
        <strain evidence="1 2">CCUG 46540</strain>
    </source>
</reference>
<keyword evidence="2" id="KW-1185">Reference proteome</keyword>
<dbReference type="AlphaFoldDB" id="A0A1S8DCK9"/>
<organism evidence="1 2">
    <name type="scientific">Halopseudomonas pachastrellae</name>
    <dbReference type="NCBI Taxonomy" id="254161"/>
    <lineage>
        <taxon>Bacteria</taxon>
        <taxon>Pseudomonadati</taxon>
        <taxon>Pseudomonadota</taxon>
        <taxon>Gammaproteobacteria</taxon>
        <taxon>Pseudomonadales</taxon>
        <taxon>Pseudomonadaceae</taxon>
        <taxon>Halopseudomonas</taxon>
    </lineage>
</organism>
<gene>
    <name evidence="1" type="ORF">BXT89_17350</name>
</gene>
<proteinExistence type="predicted"/>
<dbReference type="EMBL" id="MUBC01000062">
    <property type="protein sequence ID" value="ONM42546.1"/>
    <property type="molecule type" value="Genomic_DNA"/>
</dbReference>
<sequence>MTVRQWNEQKAEIWQAGFDAEKFRQCPFASGQEMHGVWVDGFVAARLIRREVPEDTPVFIAGRIARLQGLPFEERPETELGSTWMAGWVKQGKIPLERIAPERFH</sequence>
<name>A0A1S8DCK9_9GAMM</name>
<evidence type="ECO:0000313" key="1">
    <source>
        <dbReference type="EMBL" id="ONM42546.1"/>
    </source>
</evidence>
<dbReference type="Proteomes" id="UP000242847">
    <property type="component" value="Unassembled WGS sequence"/>
</dbReference>